<feature type="compositionally biased region" description="Basic and acidic residues" evidence="4">
    <location>
        <begin position="149"/>
        <end position="163"/>
    </location>
</feature>
<feature type="domain" description="GRIP" evidence="5">
    <location>
        <begin position="517"/>
        <end position="568"/>
    </location>
</feature>
<gene>
    <name evidence="6" type="ORF">SBRCBS47491_000316</name>
</gene>
<dbReference type="Pfam" id="PF10375">
    <property type="entry name" value="GRAB"/>
    <property type="match status" value="1"/>
</dbReference>
<evidence type="ECO:0000256" key="2">
    <source>
        <dbReference type="ARBA" id="ARBA00023034"/>
    </source>
</evidence>
<protein>
    <recommendedName>
        <fullName evidence="5">GRIP domain-containing protein</fullName>
    </recommendedName>
</protein>
<evidence type="ECO:0000256" key="1">
    <source>
        <dbReference type="ARBA" id="ARBA00004555"/>
    </source>
</evidence>
<feature type="compositionally biased region" description="Low complexity" evidence="4">
    <location>
        <begin position="110"/>
        <end position="124"/>
    </location>
</feature>
<feature type="compositionally biased region" description="Low complexity" evidence="4">
    <location>
        <begin position="35"/>
        <end position="58"/>
    </location>
</feature>
<feature type="region of interest" description="Disordered" evidence="4">
    <location>
        <begin position="1"/>
        <end position="216"/>
    </location>
</feature>
<evidence type="ECO:0000256" key="4">
    <source>
        <dbReference type="SAM" id="MobiDB-lite"/>
    </source>
</evidence>
<reference evidence="6 7" key="1">
    <citation type="submission" date="2024-01" db="EMBL/GenBank/DDBJ databases">
        <authorList>
            <person name="Allen C."/>
            <person name="Tagirdzhanova G."/>
        </authorList>
    </citation>
    <scope>NUCLEOTIDE SEQUENCE [LARGE SCALE GENOMIC DNA]</scope>
</reference>
<organism evidence="6 7">
    <name type="scientific">Sporothrix bragantina</name>
    <dbReference type="NCBI Taxonomy" id="671064"/>
    <lineage>
        <taxon>Eukaryota</taxon>
        <taxon>Fungi</taxon>
        <taxon>Dikarya</taxon>
        <taxon>Ascomycota</taxon>
        <taxon>Pezizomycotina</taxon>
        <taxon>Sordariomycetes</taxon>
        <taxon>Sordariomycetidae</taxon>
        <taxon>Ophiostomatales</taxon>
        <taxon>Ophiostomataceae</taxon>
        <taxon>Sporothrix</taxon>
    </lineage>
</organism>
<dbReference type="InterPro" id="IPR000237">
    <property type="entry name" value="GRIP_dom"/>
</dbReference>
<sequence length="678" mass="72662">MPFAVQLQPLLSPQNDNAASTGGAKKKNKKKKSAAAKAAAAQATAASPTEATAPAASTDPDTESGADHNNGDVTEEPSKAPAPVKTEEEDDNDTEHAAEAPLPTPEEEAAAAAASDTETATSPTKPSTNGNGHAHKGSKANGLAIPIHTKTETESSKDSDKDSGAVAPANGTSHHSNGDEDETVASTAPSTPTTAASKTTTSPSAMTQDGPEGEALRAELERLQKQVEELTEAQEAQKEEMEQLRTELQESETGREQAENNYDGLLDRVGKIKESLGSRLKRDQEELEEARSHIEELEKENLDLRKASEAVDSAAANQIARLQKELDAAEHEYEHEQQGLLKSFVREKEDLARQIKQLRSELESTILQNGDWEVIALEERKNCEVAGRKAADLEEELEILREQHQRVLTENASQTDTIDGLQRALNDVQEARKHELRELVQDSDVKLKAAEARALAAEQVAEAAKAEAVNIAKELERTAPFEAEVKEKTALVVKFRHEHIALNEGLTKALRYIKHVNPEDSVNKAVITNNLVAFLTLDRSDPKKFEILQILASILDWKDDVREKVGLARPGASASTVRMPASPFGRTPSTPALHAAIFSQPTPTGPNQPSLGELWTSFLKTSVDSGLQDAPLPSDSAVASILANTTTLTGPSAQTSVAPSSQSSRPGSIASQGGTLPP</sequence>
<comment type="caution">
    <text evidence="6">The sequence shown here is derived from an EMBL/GenBank/DDBJ whole genome shotgun (WGS) entry which is preliminary data.</text>
</comment>
<evidence type="ECO:0000256" key="3">
    <source>
        <dbReference type="ARBA" id="ARBA00023054"/>
    </source>
</evidence>
<keyword evidence="3" id="KW-0175">Coiled coil</keyword>
<dbReference type="Proteomes" id="UP001642406">
    <property type="component" value="Unassembled WGS sequence"/>
</dbReference>
<dbReference type="PROSITE" id="PS50913">
    <property type="entry name" value="GRIP"/>
    <property type="match status" value="1"/>
</dbReference>
<accession>A0ABP0AP98</accession>
<evidence type="ECO:0000313" key="6">
    <source>
        <dbReference type="EMBL" id="CAK7209081.1"/>
    </source>
</evidence>
<feature type="compositionally biased region" description="Low complexity" evidence="4">
    <location>
        <begin position="184"/>
        <end position="207"/>
    </location>
</feature>
<feature type="region of interest" description="Disordered" evidence="4">
    <location>
        <begin position="648"/>
        <end position="678"/>
    </location>
</feature>
<dbReference type="InterPro" id="IPR019459">
    <property type="entry name" value="GRAB"/>
</dbReference>
<feature type="region of interest" description="Disordered" evidence="4">
    <location>
        <begin position="230"/>
        <end position="263"/>
    </location>
</feature>
<dbReference type="Gene3D" id="1.10.287.1490">
    <property type="match status" value="1"/>
</dbReference>
<name>A0ABP0AP98_9PEZI</name>
<comment type="subcellular location">
    <subcellularLocation>
        <location evidence="1">Golgi apparatus</location>
    </subcellularLocation>
</comment>
<feature type="compositionally biased region" description="Basic residues" evidence="4">
    <location>
        <begin position="24"/>
        <end position="34"/>
    </location>
</feature>
<feature type="compositionally biased region" description="Basic and acidic residues" evidence="4">
    <location>
        <begin position="235"/>
        <end position="258"/>
    </location>
</feature>
<proteinExistence type="predicted"/>
<keyword evidence="2" id="KW-0333">Golgi apparatus</keyword>
<evidence type="ECO:0000259" key="5">
    <source>
        <dbReference type="PROSITE" id="PS50913"/>
    </source>
</evidence>
<dbReference type="PANTHER" id="PTHR18921">
    <property type="entry name" value="MYOSIN HEAVY CHAIN - RELATED"/>
    <property type="match status" value="1"/>
</dbReference>
<dbReference type="PANTHER" id="PTHR18921:SF2">
    <property type="entry name" value="THYROID RECEPTOR-INTERACTING PROTEIN 11"/>
    <property type="match status" value="1"/>
</dbReference>
<dbReference type="EMBL" id="CAWUHC010000002">
    <property type="protein sequence ID" value="CAK7209081.1"/>
    <property type="molecule type" value="Genomic_DNA"/>
</dbReference>
<keyword evidence="7" id="KW-1185">Reference proteome</keyword>
<evidence type="ECO:0000313" key="7">
    <source>
        <dbReference type="Proteomes" id="UP001642406"/>
    </source>
</evidence>